<feature type="compositionally biased region" description="Basic and acidic residues" evidence="1">
    <location>
        <begin position="19"/>
        <end position="30"/>
    </location>
</feature>
<dbReference type="Gene3D" id="1.25.40.10">
    <property type="entry name" value="Tetratricopeptide repeat domain"/>
    <property type="match status" value="6"/>
</dbReference>
<feature type="compositionally biased region" description="Polar residues" evidence="1">
    <location>
        <begin position="82"/>
        <end position="91"/>
    </location>
</feature>
<dbReference type="SUPFAM" id="SSF81901">
    <property type="entry name" value="HCP-like"/>
    <property type="match status" value="2"/>
</dbReference>
<dbReference type="SUPFAM" id="SSF48452">
    <property type="entry name" value="TPR-like"/>
    <property type="match status" value="1"/>
</dbReference>
<dbReference type="InterPro" id="IPR024983">
    <property type="entry name" value="CHAT_dom"/>
</dbReference>
<gene>
    <name evidence="3" type="ORF">HD556DRAFT_1526468</name>
</gene>
<feature type="domain" description="CHAT" evidence="2">
    <location>
        <begin position="1422"/>
        <end position="1688"/>
    </location>
</feature>
<comment type="caution">
    <text evidence="3">The sequence shown here is derived from an EMBL/GenBank/DDBJ whole genome shotgun (WGS) entry which is preliminary data.</text>
</comment>
<feature type="region of interest" description="Disordered" evidence="1">
    <location>
        <begin position="1"/>
        <end position="30"/>
    </location>
</feature>
<proteinExistence type="predicted"/>
<keyword evidence="4" id="KW-1185">Reference proteome</keyword>
<evidence type="ECO:0000313" key="3">
    <source>
        <dbReference type="EMBL" id="KAG1796012.1"/>
    </source>
</evidence>
<dbReference type="OrthoDB" id="9991317at2759"/>
<dbReference type="PANTHER" id="PTHR19959">
    <property type="entry name" value="KINESIN LIGHT CHAIN"/>
    <property type="match status" value="1"/>
</dbReference>
<evidence type="ECO:0000259" key="2">
    <source>
        <dbReference type="Pfam" id="PF12770"/>
    </source>
</evidence>
<dbReference type="Pfam" id="PF12770">
    <property type="entry name" value="CHAT"/>
    <property type="match status" value="1"/>
</dbReference>
<dbReference type="EMBL" id="JABBWE010000020">
    <property type="protein sequence ID" value="KAG1796012.1"/>
    <property type="molecule type" value="Genomic_DNA"/>
</dbReference>
<dbReference type="Proteomes" id="UP000719766">
    <property type="component" value="Unassembled WGS sequence"/>
</dbReference>
<dbReference type="GeneID" id="64603077"/>
<sequence length="1705" mass="189291">MSKFVPGHFNDNPPSSGEDPSRPERPHDRGFAISGTLQVVANITLATLYFVVNLLFCMTAGSAPDPLDDTTQALGEEPGQPEQPQDSGKTNLVITEVLQVATINSASDLLDNTLAASGEESSHPERTQDPGEIHLGGVQQVVITAIRATDLTLGLRRIPAGFHVVVKADSAEYQTSNKSIYVNQSVVEWHERILLPCEPCSEVRVSVYASFELGPMVCHGELLRTFEVSVRELLDRSERSHPMVFQPKQEEVLSSCTSLSMTVEQRLSDQIDAGVLCPFIRLTSRMDALALSTDAGHRLLARYRRTQNSKDLDQSIKHFERALYLCPMHHPYHPAALFNLAIAKLVSCQVNGAYLDLDTPISLFQDALDLRPTDHPDRIITQLHLAIALSSRFAKRGFQTDADAAKELLSDVLDVCHANSHIYRAALIAIQTSAAHSTGSIDANDRGQERPATSMLPLSLNQLANRAKRCLQVDEPRDLDEVISLHYDALGYYNTGHAYRGQLLTNLAIILQTRFRRQGNDKDMDQAIALQMEMLALCPVGHPDRSKSLNNLAIQLSTRFEHRGNVDDLDQSIALHKEALALHFVGHTDRSTSLMNLANQLSTRFDHRGNYEDLDQAIALHREALALCPVGHPNRSSSLNSLATQLSIRFEHRGSGEDLDQAIALQREALALRPVGHTDRFGALNNLAIHLTFRSKHRGSDEDLDQAIALQREALDSRPMGHKDRSGALNNLANALSVRFDHRSNDEDLDQAIALYRETLALHLAGHTDRSKSLNNLANRLSTRFYHRGNDEDLDEAIALHREALALCPVGHTDRSSSLNGLATQLSTRFERRRNDEDLDQAIALHREALALCPVDHTDRSMSLSILAKSLSIRFEHRGNDEDSEQAIALHREVLALRPVGHKDRSGALNNLAIQLSSRFEHQGNDEDLDQAIALDREALALCPVGHTGRSMALNSLANQLSTRFDHRGNDEDLNQTIALYRGALALCPVGDTDRSTPLNNLAAQLSIRFLRRDNHEDLEQAIAFQREALALRPVGHKDRFGALNGLAIHLGLRFERQGNDEDLDQAIALHREALALCPVGHTNRPTSLHNLAAQLSTRFEHQRNREDFDQSRENLRCALTLLTQHDPRRLSAHRSLAEVYLTFYRSGLDDAGTGEDTDTLNAAIYHLKAAANVVSGGLLSRLRESIRWIHHASLYSHGTELEAYATSMQLLDAYMSVTASVSSRHNFMKHFLSTLAVDAASCALRSGDVCRAVELLEQGRTVIWTQITRLRTPLDNLQTRGSHAAALTKKFRDLSSLLDKPPANNPEATPRVDVEAEETQYRRLVEEWNRAVEEIRKIDGFSRFLLPPLFSDLQDAARDGPIIVLVASRSSCHAIIIPHRQPPTSIHLPTDFRKLGKLVDALQRAVGKEASPKGNQTALTKALRELWDVVVSPVVENLDGFVRRGSRIWWCPTSVFNFLPLHAAGEYRSKGKSVSQQYISSYTPSLNALIKARRSHDRSPSISFVAIGQDCPAGASFTLDAVEPELELVRRLLPPPPTVSFSKITSVDATKSRALRALRDNTWFHLACHGIQEFDEPFKSAFRMRDEPLSLLDITQMDLSQHEFAFLSACETAVGTFSTPDEVIHLAAALQFAGVNSVVGTLWKVTDSTVQHLVEAFYKNMHGDGPMNSKRAAWALHRAVQSLACDKDIPMTLDQRIVFVHIGI</sequence>
<accession>A0A9P7DIM0</accession>
<dbReference type="InterPro" id="IPR011990">
    <property type="entry name" value="TPR-like_helical_dom_sf"/>
</dbReference>
<dbReference type="Pfam" id="PF13374">
    <property type="entry name" value="TPR_10"/>
    <property type="match status" value="2"/>
</dbReference>
<name>A0A9P7DIM0_9AGAM</name>
<feature type="region of interest" description="Disordered" evidence="1">
    <location>
        <begin position="67"/>
        <end position="91"/>
    </location>
</feature>
<dbReference type="RefSeq" id="XP_041161665.1">
    <property type="nucleotide sequence ID" value="XM_041309313.1"/>
</dbReference>
<evidence type="ECO:0000256" key="1">
    <source>
        <dbReference type="SAM" id="MobiDB-lite"/>
    </source>
</evidence>
<protein>
    <submittedName>
        <fullName evidence="3">CHAT domain-containing protein</fullName>
    </submittedName>
</protein>
<reference evidence="3" key="1">
    <citation type="journal article" date="2020" name="New Phytol.">
        <title>Comparative genomics reveals dynamic genome evolution in host specialist ectomycorrhizal fungi.</title>
        <authorList>
            <person name="Lofgren L.A."/>
            <person name="Nguyen N.H."/>
            <person name="Vilgalys R."/>
            <person name="Ruytinx J."/>
            <person name="Liao H.L."/>
            <person name="Branco S."/>
            <person name="Kuo A."/>
            <person name="LaButti K."/>
            <person name="Lipzen A."/>
            <person name="Andreopoulos W."/>
            <person name="Pangilinan J."/>
            <person name="Riley R."/>
            <person name="Hundley H."/>
            <person name="Na H."/>
            <person name="Barry K."/>
            <person name="Grigoriev I.V."/>
            <person name="Stajich J.E."/>
            <person name="Kennedy P.G."/>
        </authorList>
    </citation>
    <scope>NUCLEOTIDE SEQUENCE</scope>
    <source>
        <strain evidence="3">S12</strain>
    </source>
</reference>
<dbReference type="PANTHER" id="PTHR19959:SF119">
    <property type="entry name" value="FUNGAL LIPASE-LIKE DOMAIN-CONTAINING PROTEIN"/>
    <property type="match status" value="1"/>
</dbReference>
<organism evidence="3 4">
    <name type="scientific">Suillus plorans</name>
    <dbReference type="NCBI Taxonomy" id="116603"/>
    <lineage>
        <taxon>Eukaryota</taxon>
        <taxon>Fungi</taxon>
        <taxon>Dikarya</taxon>
        <taxon>Basidiomycota</taxon>
        <taxon>Agaricomycotina</taxon>
        <taxon>Agaricomycetes</taxon>
        <taxon>Agaricomycetidae</taxon>
        <taxon>Boletales</taxon>
        <taxon>Suillineae</taxon>
        <taxon>Suillaceae</taxon>
        <taxon>Suillus</taxon>
    </lineage>
</organism>
<evidence type="ECO:0000313" key="4">
    <source>
        <dbReference type="Proteomes" id="UP000719766"/>
    </source>
</evidence>